<sequence length="331" mass="36896">MKIFYIAIITSLLFAFSACSSKEVFKPTDVKDDWEFCGGSDVTIQGVAADAALVEDRKVMVKGRVVDITIPEDQKLLGYSDGWVMSADIDGNLTLAYATDSKMVEKFSLKRTIATAGIKDDLLAVLFANNEMALYSIADKSLLLKEQGNAPIVVNSKIIKPFIRDDLVIFSTLDGKVVIINSQAKKKLRTVIVSSEEHFNNVIYFNLLDNKIIAATGNKLLSLGQKEIRADFDIRDVVSDDRNIYIATKQGEIVSLNSDLQKNASAKFPFAHFLGMIVHNDKLYALEKEGYIIELSKDLLEYAVYDACIDEGYVYIDGKIFFVDDEYISVE</sequence>
<organism evidence="2 3">
    <name type="scientific">Sulfurimonas crateris</name>
    <dbReference type="NCBI Taxonomy" id="2574727"/>
    <lineage>
        <taxon>Bacteria</taxon>
        <taxon>Pseudomonadati</taxon>
        <taxon>Campylobacterota</taxon>
        <taxon>Epsilonproteobacteria</taxon>
        <taxon>Campylobacterales</taxon>
        <taxon>Sulfurimonadaceae</taxon>
        <taxon>Sulfurimonas</taxon>
    </lineage>
</organism>
<feature type="signal peptide" evidence="1">
    <location>
        <begin position="1"/>
        <end position="20"/>
    </location>
</feature>
<evidence type="ECO:0000313" key="2">
    <source>
        <dbReference type="EMBL" id="TKI69541.1"/>
    </source>
</evidence>
<feature type="chain" id="PRO_5021020975" description="Lipoprotein" evidence="1">
    <location>
        <begin position="21"/>
        <end position="331"/>
    </location>
</feature>
<name>A0A4U2Z964_9BACT</name>
<accession>A0A4U2Z964</accession>
<dbReference type="AlphaFoldDB" id="A0A4U2Z964"/>
<proteinExistence type="predicted"/>
<reference evidence="2 3" key="1">
    <citation type="submission" date="2019-04" db="EMBL/GenBank/DDBJ databases">
        <title>Sulfurimonas crateris sp. nov. a facultative anaerobic sulfur-oxidizing chemolithautotrophic bacterium isolated from a terrestrial mud vulcano.</title>
        <authorList>
            <person name="Ratnikova N.M."/>
            <person name="Slobodkin A.I."/>
            <person name="Merkel A.Y."/>
            <person name="Novikov A."/>
            <person name="Bonch-Osmolovskaya E.A."/>
            <person name="Slobodkina G.B."/>
        </authorList>
    </citation>
    <scope>NUCLEOTIDE SEQUENCE [LARGE SCALE GENOMIC DNA]</scope>
    <source>
        <strain evidence="2 3">SN118</strain>
    </source>
</reference>
<protein>
    <recommendedName>
        <fullName evidence="4">Lipoprotein</fullName>
    </recommendedName>
</protein>
<gene>
    <name evidence="2" type="ORF">FCU45_05660</name>
</gene>
<keyword evidence="1" id="KW-0732">Signal</keyword>
<dbReference type="PROSITE" id="PS51257">
    <property type="entry name" value="PROKAR_LIPOPROTEIN"/>
    <property type="match status" value="1"/>
</dbReference>
<dbReference type="InterPro" id="IPR011047">
    <property type="entry name" value="Quinoprotein_ADH-like_sf"/>
</dbReference>
<dbReference type="SUPFAM" id="SSF50998">
    <property type="entry name" value="Quinoprotein alcohol dehydrogenase-like"/>
    <property type="match status" value="1"/>
</dbReference>
<dbReference type="EMBL" id="SZPX01000004">
    <property type="protein sequence ID" value="TKI69541.1"/>
    <property type="molecule type" value="Genomic_DNA"/>
</dbReference>
<evidence type="ECO:0000313" key="3">
    <source>
        <dbReference type="Proteomes" id="UP000309561"/>
    </source>
</evidence>
<comment type="caution">
    <text evidence="2">The sequence shown here is derived from an EMBL/GenBank/DDBJ whole genome shotgun (WGS) entry which is preliminary data.</text>
</comment>
<dbReference type="Proteomes" id="UP000309561">
    <property type="component" value="Unassembled WGS sequence"/>
</dbReference>
<dbReference type="OrthoDB" id="5328932at2"/>
<evidence type="ECO:0008006" key="4">
    <source>
        <dbReference type="Google" id="ProtNLM"/>
    </source>
</evidence>
<evidence type="ECO:0000256" key="1">
    <source>
        <dbReference type="SAM" id="SignalP"/>
    </source>
</evidence>
<dbReference type="Gene3D" id="2.130.10.10">
    <property type="entry name" value="YVTN repeat-like/Quinoprotein amine dehydrogenase"/>
    <property type="match status" value="1"/>
</dbReference>
<keyword evidence="3" id="KW-1185">Reference proteome</keyword>
<dbReference type="RefSeq" id="WP_137013191.1">
    <property type="nucleotide sequence ID" value="NZ_SZPX01000004.1"/>
</dbReference>
<dbReference type="InterPro" id="IPR015943">
    <property type="entry name" value="WD40/YVTN_repeat-like_dom_sf"/>
</dbReference>